<comment type="caution">
    <text evidence="1">The sequence shown here is derived from an EMBL/GenBank/DDBJ whole genome shotgun (WGS) entry which is preliminary data.</text>
</comment>
<sequence>MFTSVAQANAAVIEQIRRARPHWLDVQPASSLISELNEGKTLLHAGPPMRWQEMTGPMKGACVGACLFEGWAKDEAQALA</sequence>
<dbReference type="InterPro" id="IPR024033">
    <property type="entry name" value="OXTCase_su_AllG_h-dom"/>
</dbReference>
<evidence type="ECO:0000313" key="1">
    <source>
        <dbReference type="EMBL" id="MXI77178.1"/>
    </source>
</evidence>
<proteinExistence type="predicted"/>
<evidence type="ECO:0000313" key="2">
    <source>
        <dbReference type="Proteomes" id="UP000436141"/>
    </source>
</evidence>
<reference evidence="1 2" key="1">
    <citation type="submission" date="2019-12" db="EMBL/GenBank/DDBJ databases">
        <title>Enteriobacteria Tanzani isolates_10434.</title>
        <authorList>
            <person name="Subbiah M."/>
            <person name="Call D."/>
        </authorList>
    </citation>
    <scope>NUCLEOTIDE SEQUENCE [LARGE SCALE GENOMIC DNA]</scope>
    <source>
        <strain evidence="1 2">10434wD1</strain>
    </source>
</reference>
<protein>
    <recommendedName>
        <fullName evidence="3">Cytoplasmic protein</fullName>
    </recommendedName>
</protein>
<gene>
    <name evidence="1" type="ORF">GRW05_23585</name>
</gene>
<feature type="non-terminal residue" evidence="1">
    <location>
        <position position="80"/>
    </location>
</feature>
<name>A0A6N8R3C5_ECOLX</name>
<accession>A0A6N8R3C5</accession>
<dbReference type="AlphaFoldDB" id="A0A6N8R3C5"/>
<dbReference type="Proteomes" id="UP000436141">
    <property type="component" value="Unassembled WGS sequence"/>
</dbReference>
<evidence type="ECO:0008006" key="3">
    <source>
        <dbReference type="Google" id="ProtNLM"/>
    </source>
</evidence>
<dbReference type="EMBL" id="WUIY01000281">
    <property type="protein sequence ID" value="MXI77178.1"/>
    <property type="molecule type" value="Genomic_DNA"/>
</dbReference>
<organism evidence="1 2">
    <name type="scientific">Escherichia coli</name>
    <dbReference type="NCBI Taxonomy" id="562"/>
    <lineage>
        <taxon>Bacteria</taxon>
        <taxon>Pseudomonadati</taxon>
        <taxon>Pseudomonadota</taxon>
        <taxon>Gammaproteobacteria</taxon>
        <taxon>Enterobacterales</taxon>
        <taxon>Enterobacteriaceae</taxon>
        <taxon>Escherichia</taxon>
    </lineage>
</organism>
<dbReference type="Gene3D" id="1.10.10.660">
    <property type="entry name" value="conserved protein of unknown function from Enterococcus faecalis V583"/>
    <property type="match status" value="1"/>
</dbReference>